<evidence type="ECO:0000256" key="2">
    <source>
        <dbReference type="ARBA" id="ARBA00022840"/>
    </source>
</evidence>
<evidence type="ECO:0000259" key="3">
    <source>
        <dbReference type="PROSITE" id="PS50893"/>
    </source>
</evidence>
<dbReference type="GO" id="GO:0005524">
    <property type="term" value="F:ATP binding"/>
    <property type="evidence" value="ECO:0007669"/>
    <property type="project" value="UniProtKB-KW"/>
</dbReference>
<dbReference type="PROSITE" id="PS00211">
    <property type="entry name" value="ABC_TRANSPORTER_1"/>
    <property type="match status" value="1"/>
</dbReference>
<dbReference type="EMBL" id="VFOQ01000001">
    <property type="protein sequence ID" value="TQL61285.1"/>
    <property type="molecule type" value="Genomic_DNA"/>
</dbReference>
<organism evidence="4 5">
    <name type="scientific">Oryzihumus leptocrescens</name>
    <dbReference type="NCBI Taxonomy" id="297536"/>
    <lineage>
        <taxon>Bacteria</taxon>
        <taxon>Bacillati</taxon>
        <taxon>Actinomycetota</taxon>
        <taxon>Actinomycetes</taxon>
        <taxon>Micrococcales</taxon>
        <taxon>Intrasporangiaceae</taxon>
        <taxon>Oryzihumus</taxon>
    </lineage>
</organism>
<feature type="domain" description="ABC transporter" evidence="3">
    <location>
        <begin position="6"/>
        <end position="218"/>
    </location>
</feature>
<dbReference type="OrthoDB" id="3176024at2"/>
<dbReference type="InterPro" id="IPR003439">
    <property type="entry name" value="ABC_transporter-like_ATP-bd"/>
</dbReference>
<reference evidence="4 5" key="1">
    <citation type="submission" date="2019-06" db="EMBL/GenBank/DDBJ databases">
        <title>Sequencing the genomes of 1000 actinobacteria strains.</title>
        <authorList>
            <person name="Klenk H.-P."/>
        </authorList>
    </citation>
    <scope>NUCLEOTIDE SEQUENCE [LARGE SCALE GENOMIC DNA]</scope>
    <source>
        <strain evidence="4 5">DSM 18082</strain>
    </source>
</reference>
<dbReference type="InterPro" id="IPR003593">
    <property type="entry name" value="AAA+_ATPase"/>
</dbReference>
<dbReference type="RefSeq" id="WP_141789092.1">
    <property type="nucleotide sequence ID" value="NZ_BAAAKX010000001.1"/>
</dbReference>
<dbReference type="Gene3D" id="3.40.50.300">
    <property type="entry name" value="P-loop containing nucleotide triphosphate hydrolases"/>
    <property type="match status" value="1"/>
</dbReference>
<protein>
    <submittedName>
        <fullName evidence="4">Putative ABC transport system ATP-binding protein</fullName>
    </submittedName>
</protein>
<dbReference type="SUPFAM" id="SSF52540">
    <property type="entry name" value="P-loop containing nucleoside triphosphate hydrolases"/>
    <property type="match status" value="1"/>
</dbReference>
<dbReference type="PANTHER" id="PTHR24220:SF659">
    <property type="entry name" value="TRANSPORTER, PUTATIVE-RELATED"/>
    <property type="match status" value="1"/>
</dbReference>
<name>A0A542ZLT4_9MICO</name>
<keyword evidence="1" id="KW-0547">Nucleotide-binding</keyword>
<evidence type="ECO:0000256" key="1">
    <source>
        <dbReference type="ARBA" id="ARBA00022741"/>
    </source>
</evidence>
<dbReference type="Proteomes" id="UP000319514">
    <property type="component" value="Unassembled WGS sequence"/>
</dbReference>
<dbReference type="InterPro" id="IPR015854">
    <property type="entry name" value="ABC_transpr_LolD-like"/>
</dbReference>
<dbReference type="GO" id="GO:0016887">
    <property type="term" value="F:ATP hydrolysis activity"/>
    <property type="evidence" value="ECO:0007669"/>
    <property type="project" value="InterPro"/>
</dbReference>
<keyword evidence="2 4" id="KW-0067">ATP-binding</keyword>
<dbReference type="PANTHER" id="PTHR24220">
    <property type="entry name" value="IMPORT ATP-BINDING PROTEIN"/>
    <property type="match status" value="1"/>
</dbReference>
<sequence length="220" mass="22346">MSAPTVRVEGVCVAYDGEPALHDVSFTVHPGTLLAVTGPSGAGKSSLLWAICGAQPLAAGTVHVGDQPVTGHEEAVRLGVSLVPQGNGLATMLSAEENVVVPLLAAGVPAGEAWEQAGAALESTGLGESGRHLVEELSGGQQQRVAVARALAQRAAVILADEPTSDVDAGNRERVVALLRAEARRGAVVIMSTHDPEAAAASDAELALHEGVMTVVRAPR</sequence>
<dbReference type="Pfam" id="PF00005">
    <property type="entry name" value="ABC_tran"/>
    <property type="match status" value="1"/>
</dbReference>
<comment type="caution">
    <text evidence="4">The sequence shown here is derived from an EMBL/GenBank/DDBJ whole genome shotgun (WGS) entry which is preliminary data.</text>
</comment>
<gene>
    <name evidence="4" type="ORF">FB474_2693</name>
</gene>
<proteinExistence type="predicted"/>
<dbReference type="InterPro" id="IPR027417">
    <property type="entry name" value="P-loop_NTPase"/>
</dbReference>
<dbReference type="PROSITE" id="PS50893">
    <property type="entry name" value="ABC_TRANSPORTER_2"/>
    <property type="match status" value="1"/>
</dbReference>
<accession>A0A542ZLT4</accession>
<dbReference type="InterPro" id="IPR017871">
    <property type="entry name" value="ABC_transporter-like_CS"/>
</dbReference>
<dbReference type="AlphaFoldDB" id="A0A542ZLT4"/>
<dbReference type="GO" id="GO:0022857">
    <property type="term" value="F:transmembrane transporter activity"/>
    <property type="evidence" value="ECO:0007669"/>
    <property type="project" value="TreeGrafter"/>
</dbReference>
<dbReference type="GO" id="GO:0005886">
    <property type="term" value="C:plasma membrane"/>
    <property type="evidence" value="ECO:0007669"/>
    <property type="project" value="TreeGrafter"/>
</dbReference>
<evidence type="ECO:0000313" key="4">
    <source>
        <dbReference type="EMBL" id="TQL61285.1"/>
    </source>
</evidence>
<keyword evidence="5" id="KW-1185">Reference proteome</keyword>
<dbReference type="SMART" id="SM00382">
    <property type="entry name" value="AAA"/>
    <property type="match status" value="1"/>
</dbReference>
<evidence type="ECO:0000313" key="5">
    <source>
        <dbReference type="Proteomes" id="UP000319514"/>
    </source>
</evidence>